<dbReference type="STRING" id="1658172.A0A1B7P7D6"/>
<reference evidence="2 3" key="1">
    <citation type="submission" date="2015-07" db="EMBL/GenBank/DDBJ databases">
        <title>Emmonsia species relationships and genome sequence.</title>
        <authorList>
            <person name="Cuomo C.A."/>
            <person name="Schwartz I.S."/>
            <person name="Kenyon C."/>
            <person name="de Hoog G.S."/>
            <person name="Govender N.P."/>
            <person name="Botha A."/>
            <person name="Moreno L."/>
            <person name="de Vries M."/>
            <person name="Munoz J.F."/>
            <person name="Stielow J.B."/>
        </authorList>
    </citation>
    <scope>NUCLEOTIDE SEQUENCE [LARGE SCALE GENOMIC DNA]</scope>
    <source>
        <strain evidence="2 3">CBS 136260</strain>
    </source>
</reference>
<feature type="compositionally biased region" description="Polar residues" evidence="1">
    <location>
        <begin position="161"/>
        <end position="173"/>
    </location>
</feature>
<gene>
    <name evidence="2" type="ORF">ACJ72_00669</name>
</gene>
<evidence type="ECO:0000313" key="2">
    <source>
        <dbReference type="EMBL" id="OAX84944.1"/>
    </source>
</evidence>
<feature type="region of interest" description="Disordered" evidence="1">
    <location>
        <begin position="129"/>
        <end position="173"/>
    </location>
</feature>
<evidence type="ECO:0000313" key="3">
    <source>
        <dbReference type="Proteomes" id="UP000091918"/>
    </source>
</evidence>
<dbReference type="Proteomes" id="UP000091918">
    <property type="component" value="Unassembled WGS sequence"/>
</dbReference>
<comment type="caution">
    <text evidence="2">The sequence shown here is derived from an EMBL/GenBank/DDBJ whole genome shotgun (WGS) entry which is preliminary data.</text>
</comment>
<organism evidence="2 3">
    <name type="scientific">Emergomyces africanus</name>
    <dbReference type="NCBI Taxonomy" id="1955775"/>
    <lineage>
        <taxon>Eukaryota</taxon>
        <taxon>Fungi</taxon>
        <taxon>Dikarya</taxon>
        <taxon>Ascomycota</taxon>
        <taxon>Pezizomycotina</taxon>
        <taxon>Eurotiomycetes</taxon>
        <taxon>Eurotiomycetidae</taxon>
        <taxon>Onygenales</taxon>
        <taxon>Ajellomycetaceae</taxon>
        <taxon>Emergomyces</taxon>
    </lineage>
</organism>
<evidence type="ECO:0008006" key="4">
    <source>
        <dbReference type="Google" id="ProtNLM"/>
    </source>
</evidence>
<name>A0A1B7P7D6_9EURO</name>
<proteinExistence type="predicted"/>
<accession>A0A1B7P7D6</accession>
<dbReference type="InterPro" id="IPR001005">
    <property type="entry name" value="SANT/Myb"/>
</dbReference>
<dbReference type="OrthoDB" id="5399305at2759"/>
<dbReference type="CDD" id="cd00167">
    <property type="entry name" value="SANT"/>
    <property type="match status" value="1"/>
</dbReference>
<keyword evidence="3" id="KW-1185">Reference proteome</keyword>
<sequence length="334" mass="37249">MSPTIRSASVPTEVRDYRSTTPLHMGCKEQRIQKHRKMSSTGGGRAWTEEEDAYLIRTRLHKMPYKHIAAHLQKTELACRLHYHQMSYGSNRRRRTESVSSVNSLSALSTTQECPLEYKASIHMSTPMCPPSPQSVIHSRASSVDDSPRQSRSHVSILPKPNTSTLHSMQSTPANLNRSIRLDTGFSQSHDDRASSFENPEHIDTIRLRGLYDTYRDSFWSLIASDYSKGLSFPIAKLEEAFFHAIFKSYGSRATSPPTPNFSPQDASELQKATYNTPVVSSDSRFHAINGPISSAITGLSNPINGPSPVEKCAVASLLTIEKDVWALKRVTTI</sequence>
<dbReference type="AlphaFoldDB" id="A0A1B7P7D6"/>
<feature type="compositionally biased region" description="Polar residues" evidence="1">
    <location>
        <begin position="134"/>
        <end position="145"/>
    </location>
</feature>
<evidence type="ECO:0000256" key="1">
    <source>
        <dbReference type="SAM" id="MobiDB-lite"/>
    </source>
</evidence>
<protein>
    <recommendedName>
        <fullName evidence="4">Myb-like domain-containing protein</fullName>
    </recommendedName>
</protein>
<dbReference type="EMBL" id="LGUA01000038">
    <property type="protein sequence ID" value="OAX84944.1"/>
    <property type="molecule type" value="Genomic_DNA"/>
</dbReference>